<reference evidence="7" key="1">
    <citation type="submission" date="2020-11" db="EMBL/GenBank/DDBJ databases">
        <authorList>
            <person name="Tran Van P."/>
        </authorList>
    </citation>
    <scope>NUCLEOTIDE SEQUENCE</scope>
</reference>
<evidence type="ECO:0000256" key="2">
    <source>
        <dbReference type="ARBA" id="ARBA00004555"/>
    </source>
</evidence>
<evidence type="ECO:0000259" key="6">
    <source>
        <dbReference type="PROSITE" id="PS50180"/>
    </source>
</evidence>
<evidence type="ECO:0000256" key="4">
    <source>
        <dbReference type="ARBA" id="ARBA00022927"/>
    </source>
</evidence>
<accession>A0A7R9R108</accession>
<dbReference type="GO" id="GO:0006893">
    <property type="term" value="P:Golgi to plasma membrane transport"/>
    <property type="evidence" value="ECO:0007669"/>
    <property type="project" value="TreeGrafter"/>
</dbReference>
<dbReference type="InterPro" id="IPR027422">
    <property type="entry name" value="GGA1-3"/>
</dbReference>
<evidence type="ECO:0000313" key="8">
    <source>
        <dbReference type="Proteomes" id="UP000728032"/>
    </source>
</evidence>
<dbReference type="PROSITE" id="PS50180">
    <property type="entry name" value="GAE"/>
    <property type="match status" value="1"/>
</dbReference>
<keyword evidence="3" id="KW-0813">Transport</keyword>
<dbReference type="AlphaFoldDB" id="A0A7R9R108"/>
<sequence>MATNSSPYPMDEFLFSAAVPKTFQLQLMPPSSNRIAESNMGAVNQVIKVTNPNKNPLKLRLKIEYQHNGNKVQETSDVTSFPVTTWQ</sequence>
<dbReference type="Proteomes" id="UP000728032">
    <property type="component" value="Unassembled WGS sequence"/>
</dbReference>
<dbReference type="PANTHER" id="PTHR45905">
    <property type="entry name" value="GOLGI-LOCALIZED, GAMMA-ADAPTIN EAR CONTAINING, ARF BINDING PROTEIN"/>
    <property type="match status" value="1"/>
</dbReference>
<feature type="domain" description="GAE" evidence="6">
    <location>
        <begin position="1"/>
        <end position="82"/>
    </location>
</feature>
<dbReference type="SUPFAM" id="SSF49348">
    <property type="entry name" value="Clathrin adaptor appendage domain"/>
    <property type="match status" value="1"/>
</dbReference>
<keyword evidence="8" id="KW-1185">Reference proteome</keyword>
<dbReference type="OrthoDB" id="28053at2759"/>
<dbReference type="EMBL" id="OC964992">
    <property type="protein sequence ID" value="CAD7665892.1"/>
    <property type="molecule type" value="Genomic_DNA"/>
</dbReference>
<dbReference type="GO" id="GO:0031267">
    <property type="term" value="F:small GTPase binding"/>
    <property type="evidence" value="ECO:0007669"/>
    <property type="project" value="InterPro"/>
</dbReference>
<keyword evidence="5" id="KW-0333">Golgi apparatus</keyword>
<dbReference type="EMBL" id="CAJPVJ010050167">
    <property type="protein sequence ID" value="CAG2183028.1"/>
    <property type="molecule type" value="Genomic_DNA"/>
</dbReference>
<evidence type="ECO:0000256" key="5">
    <source>
        <dbReference type="ARBA" id="ARBA00023034"/>
    </source>
</evidence>
<evidence type="ECO:0000256" key="1">
    <source>
        <dbReference type="ARBA" id="ARBA00004481"/>
    </source>
</evidence>
<gene>
    <name evidence="7" type="ORF">ONB1V03_LOCUS22449</name>
</gene>
<comment type="subcellular location">
    <subcellularLocation>
        <location evidence="1">Endosome membrane</location>
        <topology evidence="1">Peripheral membrane protein</topology>
    </subcellularLocation>
    <subcellularLocation>
        <location evidence="2">Golgi apparatus</location>
    </subcellularLocation>
</comment>
<proteinExistence type="predicted"/>
<dbReference type="GO" id="GO:0006886">
    <property type="term" value="P:intracellular protein transport"/>
    <property type="evidence" value="ECO:0007669"/>
    <property type="project" value="InterPro"/>
</dbReference>
<dbReference type="Pfam" id="PF02883">
    <property type="entry name" value="Alpha_adaptinC2"/>
    <property type="match status" value="1"/>
</dbReference>
<dbReference type="GO" id="GO:0010008">
    <property type="term" value="C:endosome membrane"/>
    <property type="evidence" value="ECO:0007669"/>
    <property type="project" value="UniProtKB-SubCell"/>
</dbReference>
<dbReference type="InterPro" id="IPR008152">
    <property type="entry name" value="Clathrin_a/b/g-adaptin_app_Ig"/>
</dbReference>
<evidence type="ECO:0000256" key="3">
    <source>
        <dbReference type="ARBA" id="ARBA00022448"/>
    </source>
</evidence>
<keyword evidence="4" id="KW-0653">Protein transport</keyword>
<dbReference type="GO" id="GO:0005802">
    <property type="term" value="C:trans-Golgi network"/>
    <property type="evidence" value="ECO:0007669"/>
    <property type="project" value="InterPro"/>
</dbReference>
<dbReference type="PANTHER" id="PTHR45905:SF1">
    <property type="entry name" value="GOLGI-LOCALIZED, GAMMA-ADAPTIN EAR CONTAINING, ARF BINDING PROTEIN"/>
    <property type="match status" value="1"/>
</dbReference>
<name>A0A7R9R108_9ACAR</name>
<organism evidence="7">
    <name type="scientific">Oppiella nova</name>
    <dbReference type="NCBI Taxonomy" id="334625"/>
    <lineage>
        <taxon>Eukaryota</taxon>
        <taxon>Metazoa</taxon>
        <taxon>Ecdysozoa</taxon>
        <taxon>Arthropoda</taxon>
        <taxon>Chelicerata</taxon>
        <taxon>Arachnida</taxon>
        <taxon>Acari</taxon>
        <taxon>Acariformes</taxon>
        <taxon>Sarcoptiformes</taxon>
        <taxon>Oribatida</taxon>
        <taxon>Brachypylina</taxon>
        <taxon>Oppioidea</taxon>
        <taxon>Oppiidae</taxon>
        <taxon>Oppiella</taxon>
    </lineage>
</organism>
<evidence type="ECO:0000313" key="7">
    <source>
        <dbReference type="EMBL" id="CAD7665892.1"/>
    </source>
</evidence>
<dbReference type="InterPro" id="IPR013041">
    <property type="entry name" value="Clathrin_app_Ig-like_sf"/>
</dbReference>
<dbReference type="SMART" id="SM00809">
    <property type="entry name" value="Alpha_adaptinC2"/>
    <property type="match status" value="1"/>
</dbReference>
<dbReference type="Gene3D" id="2.60.40.1230">
    <property type="match status" value="1"/>
</dbReference>
<protein>
    <recommendedName>
        <fullName evidence="6">GAE domain-containing protein</fullName>
    </recommendedName>
</protein>
<dbReference type="GO" id="GO:0034394">
    <property type="term" value="P:protein localization to cell surface"/>
    <property type="evidence" value="ECO:0007669"/>
    <property type="project" value="TreeGrafter"/>
</dbReference>
<dbReference type="InterPro" id="IPR008153">
    <property type="entry name" value="GAE_dom"/>
</dbReference>